<keyword evidence="6" id="KW-1185">Reference proteome</keyword>
<evidence type="ECO:0000256" key="1">
    <source>
        <dbReference type="ARBA" id="ARBA00023002"/>
    </source>
</evidence>
<keyword evidence="1" id="KW-0560">Oxidoreductase</keyword>
<evidence type="ECO:0000313" key="5">
    <source>
        <dbReference type="EMBL" id="SFI16567.1"/>
    </source>
</evidence>
<dbReference type="InterPro" id="IPR019752">
    <property type="entry name" value="Pyrv/ketoisovalerate_OxRed_cat"/>
</dbReference>
<evidence type="ECO:0000313" key="6">
    <source>
        <dbReference type="Proteomes" id="UP000199287"/>
    </source>
</evidence>
<dbReference type="SUPFAM" id="SSF52922">
    <property type="entry name" value="TK C-terminal domain-like"/>
    <property type="match status" value="1"/>
</dbReference>
<dbReference type="Proteomes" id="UP000199287">
    <property type="component" value="Unassembled WGS sequence"/>
</dbReference>
<dbReference type="InterPro" id="IPR022367">
    <property type="entry name" value="2-oxoacid/accept_OxRdtase_asu"/>
</dbReference>
<dbReference type="FunFam" id="3.40.50.970:FF:000022">
    <property type="entry name" value="2-oxoglutarate ferredoxin oxidoreductase alpha subunit"/>
    <property type="match status" value="1"/>
</dbReference>
<dbReference type="InterPro" id="IPR009014">
    <property type="entry name" value="Transketo_C/PFOR_II"/>
</dbReference>
<feature type="domain" description="Pyruvate/ketoisovalerate oxidoreductase catalytic" evidence="2">
    <location>
        <begin position="14"/>
        <end position="173"/>
    </location>
</feature>
<evidence type="ECO:0000259" key="4">
    <source>
        <dbReference type="Pfam" id="PF17147"/>
    </source>
</evidence>
<name>A0A1I3FZI7_9FIRM</name>
<dbReference type="SUPFAM" id="SSF52518">
    <property type="entry name" value="Thiamin diphosphate-binding fold (THDP-binding)"/>
    <property type="match status" value="1"/>
</dbReference>
<gene>
    <name evidence="5" type="ORF">SAMN05192551_107118</name>
</gene>
<dbReference type="PANTHER" id="PTHR32154">
    <property type="entry name" value="PYRUVATE-FLAVODOXIN OXIDOREDUCTASE-RELATED"/>
    <property type="match status" value="1"/>
</dbReference>
<dbReference type="STRING" id="69895.SAMN05192551_107118"/>
<dbReference type="AlphaFoldDB" id="A0A1I3FZI7"/>
<reference evidence="6" key="1">
    <citation type="submission" date="2016-10" db="EMBL/GenBank/DDBJ databases">
        <authorList>
            <person name="Varghese N."/>
            <person name="Submissions S."/>
        </authorList>
    </citation>
    <scope>NUCLEOTIDE SEQUENCE [LARGE SCALE GENOMIC DNA]</scope>
    <source>
        <strain evidence="6">Z-7934</strain>
    </source>
</reference>
<dbReference type="SUPFAM" id="SSF53323">
    <property type="entry name" value="Pyruvate-ferredoxin oxidoreductase, PFOR, domain III"/>
    <property type="match status" value="1"/>
</dbReference>
<accession>A0A1I3FZI7</accession>
<dbReference type="InterPro" id="IPR002869">
    <property type="entry name" value="Pyrv_flavodox_OxRed_cen"/>
</dbReference>
<organism evidence="5 6">
    <name type="scientific">Tindallia magadiensis</name>
    <dbReference type="NCBI Taxonomy" id="69895"/>
    <lineage>
        <taxon>Bacteria</taxon>
        <taxon>Bacillati</taxon>
        <taxon>Bacillota</taxon>
        <taxon>Clostridia</taxon>
        <taxon>Peptostreptococcales</taxon>
        <taxon>Tindalliaceae</taxon>
        <taxon>Tindallia</taxon>
    </lineage>
</organism>
<dbReference type="PANTHER" id="PTHR32154:SF20">
    <property type="entry name" value="2-OXOGLUTARATE OXIDOREDUCTASE SUBUNIT KORA"/>
    <property type="match status" value="1"/>
</dbReference>
<dbReference type="GO" id="GO:0006979">
    <property type="term" value="P:response to oxidative stress"/>
    <property type="evidence" value="ECO:0007669"/>
    <property type="project" value="TreeGrafter"/>
</dbReference>
<dbReference type="Pfam" id="PF01558">
    <property type="entry name" value="POR"/>
    <property type="match status" value="1"/>
</dbReference>
<dbReference type="InterPro" id="IPR029061">
    <property type="entry name" value="THDP-binding"/>
</dbReference>
<dbReference type="EMBL" id="FOQA01000007">
    <property type="protein sequence ID" value="SFI16567.1"/>
    <property type="molecule type" value="Genomic_DNA"/>
</dbReference>
<dbReference type="Gene3D" id="3.40.50.970">
    <property type="match status" value="1"/>
</dbReference>
<evidence type="ECO:0000259" key="2">
    <source>
        <dbReference type="Pfam" id="PF01558"/>
    </source>
</evidence>
<dbReference type="OrthoDB" id="9794954at2"/>
<dbReference type="RefSeq" id="WP_093372888.1">
    <property type="nucleotide sequence ID" value="NZ_FOQA01000007.1"/>
</dbReference>
<dbReference type="Pfam" id="PF01855">
    <property type="entry name" value="POR_N"/>
    <property type="match status" value="1"/>
</dbReference>
<sequence length="573" mass="63305">MEKNYTILIGGIQGEGVISTGINLMKALSKKGYYTLGERKFSSRIKGGNTHIIITISNEPVNCIESSFDLILAMDQESVSENAHRLHSKGMILYDQAIEIEVDIEETQQHIPLPISQIAKDQGKLFMKNTSAIGFLGKILGITYQELERTVVEAYGAKGEEILSRNLAVLHDSFENDACQKAAFFEANIPISGSENSKMIMIGNEGIALGAVMADCRFMAGYPITPASDVMENLSIFFQKTGGKIVQTEDEISAMAMSIGASYSGVRSMTATSGPGMTLMGEGLGLAGMTETPIVIVDAQRAGPSTGMPTKTEQSDISFLYYAGHGEFSSVILTPSSIEECYELTIYAFEIADYYQCPVVILTDLHLSLSPKTIDAIPYHNQIINRGKLAEKEKLKDFADGGFPRYQLTEDGISPRAFPGTFGGQHQVTGLEHNELGRPSDKPDNRIKMMKKRMHKTDALKENEEIIIEGAGRDVLFLAFGSVYGVIKEAGLRTDFSVDVARIRQIKPLPLKQLERIINNYKKVVIVEENFNGQLAQIIRQEIGQQEKIISITRYDGENFTLEEIIESMKRWC</sequence>
<dbReference type="Gene3D" id="3.40.920.10">
    <property type="entry name" value="Pyruvate-ferredoxin oxidoreductase, PFOR, domain III"/>
    <property type="match status" value="1"/>
</dbReference>
<dbReference type="Gene3D" id="3.40.50.920">
    <property type="match status" value="1"/>
</dbReference>
<proteinExistence type="predicted"/>
<dbReference type="CDD" id="cd07034">
    <property type="entry name" value="TPP_PYR_PFOR_IOR-alpha_like"/>
    <property type="match status" value="1"/>
</dbReference>
<feature type="domain" description="Pyruvate flavodoxin/ferredoxin oxidoreductase pyrimidine binding" evidence="3">
    <location>
        <begin position="210"/>
        <end position="451"/>
    </location>
</feature>
<dbReference type="NCBIfam" id="TIGR03710">
    <property type="entry name" value="OAFO_sf"/>
    <property type="match status" value="1"/>
</dbReference>
<dbReference type="InterPro" id="IPR033412">
    <property type="entry name" value="PFOR_II"/>
</dbReference>
<dbReference type="GO" id="GO:0016903">
    <property type="term" value="F:oxidoreductase activity, acting on the aldehyde or oxo group of donors"/>
    <property type="evidence" value="ECO:0007669"/>
    <property type="project" value="InterPro"/>
</dbReference>
<evidence type="ECO:0000259" key="3">
    <source>
        <dbReference type="Pfam" id="PF01855"/>
    </source>
</evidence>
<protein>
    <submittedName>
        <fullName evidence="5">2-oxoglutarate ferredoxin oxidoreductase subunit alpha</fullName>
    </submittedName>
</protein>
<dbReference type="Pfam" id="PF17147">
    <property type="entry name" value="PFOR_II"/>
    <property type="match status" value="1"/>
</dbReference>
<dbReference type="InterPro" id="IPR050722">
    <property type="entry name" value="Pyruvate:ferred/Flavod_OxRd"/>
</dbReference>
<feature type="domain" description="Pyruvate:ferredoxin oxidoreductase core" evidence="4">
    <location>
        <begin position="474"/>
        <end position="565"/>
    </location>
</feature>
<dbReference type="InterPro" id="IPR002880">
    <property type="entry name" value="Pyrv_Fd/Flavodoxin_OxRdtase_N"/>
</dbReference>